<keyword evidence="2" id="KW-1185">Reference proteome</keyword>
<gene>
    <name evidence="1" type="ORF">GKO32_29195</name>
</gene>
<dbReference type="AlphaFoldDB" id="A0A6N7Z8H9"/>
<proteinExistence type="predicted"/>
<comment type="caution">
    <text evidence="1">The sequence shown here is derived from an EMBL/GenBank/DDBJ whole genome shotgun (WGS) entry which is preliminary data.</text>
</comment>
<dbReference type="RefSeq" id="WP_154760126.1">
    <property type="nucleotide sequence ID" value="NZ_WMBA01000058.1"/>
</dbReference>
<organism evidence="1 2">
    <name type="scientific">Amycolatopsis pithecellobii</name>
    <dbReference type="NCBI Taxonomy" id="664692"/>
    <lineage>
        <taxon>Bacteria</taxon>
        <taxon>Bacillati</taxon>
        <taxon>Actinomycetota</taxon>
        <taxon>Actinomycetes</taxon>
        <taxon>Pseudonocardiales</taxon>
        <taxon>Pseudonocardiaceae</taxon>
        <taxon>Amycolatopsis</taxon>
    </lineage>
</organism>
<accession>A0A6N7Z8H9</accession>
<dbReference type="EMBL" id="WMBA01000058">
    <property type="protein sequence ID" value="MTD58024.1"/>
    <property type="molecule type" value="Genomic_DNA"/>
</dbReference>
<protein>
    <submittedName>
        <fullName evidence="1">Uncharacterized protein</fullName>
    </submittedName>
</protein>
<evidence type="ECO:0000313" key="1">
    <source>
        <dbReference type="EMBL" id="MTD58024.1"/>
    </source>
</evidence>
<sequence>MLDQITELDHHDQWSPATATREDLDLLNLLPHLAVNHYRAPVELQARLHELTKLHLSVDHETDHAMIDIALPSDRIDGIAEAAAEVSDDTKVGLEKHQVKHGVIAAGAPGEIPAAITPVVVPGGLLIRADVPLVMERRPKRGAR</sequence>
<evidence type="ECO:0000313" key="2">
    <source>
        <dbReference type="Proteomes" id="UP000440096"/>
    </source>
</evidence>
<dbReference type="OrthoDB" id="9988910at2"/>
<reference evidence="1 2" key="1">
    <citation type="submission" date="2019-11" db="EMBL/GenBank/DDBJ databases">
        <title>Draft genome of Amycolatopsis RM579.</title>
        <authorList>
            <person name="Duangmal K."/>
            <person name="Mingma R."/>
        </authorList>
    </citation>
    <scope>NUCLEOTIDE SEQUENCE [LARGE SCALE GENOMIC DNA]</scope>
    <source>
        <strain evidence="1 2">RM579</strain>
    </source>
</reference>
<dbReference type="Proteomes" id="UP000440096">
    <property type="component" value="Unassembled WGS sequence"/>
</dbReference>
<name>A0A6N7Z8H9_9PSEU</name>